<evidence type="ECO:0008006" key="4">
    <source>
        <dbReference type="Google" id="ProtNLM"/>
    </source>
</evidence>
<sequence>MAPERHTSDPVENEEEVLREFPRGEPTSLAEQRDLTDETGADIREYTGEPVDTGDGVVIPQQQNVGEERSVGEGEFHDGDDESDPGGDAQA</sequence>
<dbReference type="EMBL" id="CP045851">
    <property type="protein sequence ID" value="QGG95731.1"/>
    <property type="molecule type" value="Genomic_DNA"/>
</dbReference>
<evidence type="ECO:0000313" key="2">
    <source>
        <dbReference type="EMBL" id="QGG95731.1"/>
    </source>
</evidence>
<evidence type="ECO:0000313" key="3">
    <source>
        <dbReference type="Proteomes" id="UP000334019"/>
    </source>
</evidence>
<dbReference type="Proteomes" id="UP000334019">
    <property type="component" value="Chromosome"/>
</dbReference>
<dbReference type="KEGG" id="atq:GH723_11830"/>
<reference evidence="2 3" key="1">
    <citation type="submission" date="2019-11" db="EMBL/GenBank/DDBJ databases">
        <authorList>
            <person name="He Y."/>
        </authorList>
    </citation>
    <scope>NUCLEOTIDE SEQUENCE [LARGE SCALE GENOMIC DNA]</scope>
    <source>
        <strain evidence="2 3">SCSIO 58843</strain>
    </source>
</reference>
<name>A0A5Q2RME8_9ACTN</name>
<evidence type="ECO:0000256" key="1">
    <source>
        <dbReference type="SAM" id="MobiDB-lite"/>
    </source>
</evidence>
<dbReference type="AlphaFoldDB" id="A0A5Q2RME8"/>
<feature type="compositionally biased region" description="Basic and acidic residues" evidence="1">
    <location>
        <begin position="31"/>
        <end position="47"/>
    </location>
</feature>
<feature type="region of interest" description="Disordered" evidence="1">
    <location>
        <begin position="1"/>
        <end position="91"/>
    </location>
</feature>
<accession>A0A5Q2RME8</accession>
<organism evidence="2 3">
    <name type="scientific">Actinomarinicola tropica</name>
    <dbReference type="NCBI Taxonomy" id="2789776"/>
    <lineage>
        <taxon>Bacteria</taxon>
        <taxon>Bacillati</taxon>
        <taxon>Actinomycetota</taxon>
        <taxon>Acidimicrobiia</taxon>
        <taxon>Acidimicrobiales</taxon>
        <taxon>Iamiaceae</taxon>
        <taxon>Actinomarinicola</taxon>
    </lineage>
</organism>
<feature type="compositionally biased region" description="Basic and acidic residues" evidence="1">
    <location>
        <begin position="66"/>
        <end position="77"/>
    </location>
</feature>
<dbReference type="RefSeq" id="WP_153759837.1">
    <property type="nucleotide sequence ID" value="NZ_CP045851.1"/>
</dbReference>
<keyword evidence="3" id="KW-1185">Reference proteome</keyword>
<gene>
    <name evidence="2" type="ORF">GH723_11830</name>
</gene>
<protein>
    <recommendedName>
        <fullName evidence="4">DUF5709 domain-containing protein</fullName>
    </recommendedName>
</protein>
<proteinExistence type="predicted"/>